<keyword evidence="2" id="KW-1185">Reference proteome</keyword>
<name>A0A1G9PCC2_9CORY</name>
<gene>
    <name evidence="1" type="ORF">SAMN04488535_1398</name>
</gene>
<dbReference type="Proteomes" id="UP000199350">
    <property type="component" value="Chromosome I"/>
</dbReference>
<proteinExistence type="predicted"/>
<evidence type="ECO:0000313" key="1">
    <source>
        <dbReference type="EMBL" id="SDL96420.1"/>
    </source>
</evidence>
<accession>A0A1G9PCC2</accession>
<dbReference type="RefSeq" id="WP_157672455.1">
    <property type="nucleotide sequence ID" value="NZ_LT629700.1"/>
</dbReference>
<protein>
    <submittedName>
        <fullName evidence="1">Uncharacterized protein</fullName>
    </submittedName>
</protein>
<dbReference type="AlphaFoldDB" id="A0A1G9PCC2"/>
<evidence type="ECO:0000313" key="2">
    <source>
        <dbReference type="Proteomes" id="UP000199350"/>
    </source>
</evidence>
<sequence length="95" mass="10247">MAQAFGLPYNPEIYDDSSLSVEETSALKAFLKSDDADAALQEVIEYAVALRQRNDANAALALIRHETGEAHAELPAPPLPELLIALIPQVQFDGS</sequence>
<reference evidence="2" key="1">
    <citation type="submission" date="2016-10" db="EMBL/GenBank/DDBJ databases">
        <authorList>
            <person name="Varghese N."/>
            <person name="Submissions S."/>
        </authorList>
    </citation>
    <scope>NUCLEOTIDE SEQUENCE [LARGE SCALE GENOMIC DNA]</scope>
    <source>
        <strain evidence="2">DSM 20632</strain>
    </source>
</reference>
<dbReference type="EMBL" id="LT629700">
    <property type="protein sequence ID" value="SDL96420.1"/>
    <property type="molecule type" value="Genomic_DNA"/>
</dbReference>
<organism evidence="1 2">
    <name type="scientific">Corynebacterium mycetoides</name>
    <dbReference type="NCBI Taxonomy" id="38302"/>
    <lineage>
        <taxon>Bacteria</taxon>
        <taxon>Bacillati</taxon>
        <taxon>Actinomycetota</taxon>
        <taxon>Actinomycetes</taxon>
        <taxon>Mycobacteriales</taxon>
        <taxon>Corynebacteriaceae</taxon>
        <taxon>Corynebacterium</taxon>
    </lineage>
</organism>